<organism evidence="1 2">
    <name type="scientific">Laodelphax striatellus</name>
    <name type="common">Small brown planthopper</name>
    <name type="synonym">Delphax striatella</name>
    <dbReference type="NCBI Taxonomy" id="195883"/>
    <lineage>
        <taxon>Eukaryota</taxon>
        <taxon>Metazoa</taxon>
        <taxon>Ecdysozoa</taxon>
        <taxon>Arthropoda</taxon>
        <taxon>Hexapoda</taxon>
        <taxon>Insecta</taxon>
        <taxon>Pterygota</taxon>
        <taxon>Neoptera</taxon>
        <taxon>Paraneoptera</taxon>
        <taxon>Hemiptera</taxon>
        <taxon>Auchenorrhyncha</taxon>
        <taxon>Fulgoroidea</taxon>
        <taxon>Delphacidae</taxon>
        <taxon>Criomorphinae</taxon>
        <taxon>Laodelphax</taxon>
    </lineage>
</organism>
<protein>
    <submittedName>
        <fullName evidence="1">Uncharacterized protein</fullName>
    </submittedName>
</protein>
<dbReference type="InParanoid" id="A0A482WZG3"/>
<evidence type="ECO:0000313" key="1">
    <source>
        <dbReference type="EMBL" id="RZF38924.1"/>
    </source>
</evidence>
<dbReference type="PROSITE" id="PS51257">
    <property type="entry name" value="PROKAR_LIPOPROTEIN"/>
    <property type="match status" value="1"/>
</dbReference>
<comment type="caution">
    <text evidence="1">The sequence shown here is derived from an EMBL/GenBank/DDBJ whole genome shotgun (WGS) entry which is preliminary data.</text>
</comment>
<dbReference type="AlphaFoldDB" id="A0A482WZG3"/>
<name>A0A482WZG3_LAOST</name>
<sequence length="116" mass="12696">MGSHRSTTYSRFAASQFSAAILPAGTSCRYSLDSYFRFYEGIGVGDAYLKNTTSKTPQHFKTIIGLSEWCSTIGGMFLRGSVVTPGVGFFGYLKYGALTSPVSTLNLPRHLTVKYK</sequence>
<proteinExistence type="predicted"/>
<dbReference type="Proteomes" id="UP000291343">
    <property type="component" value="Unassembled WGS sequence"/>
</dbReference>
<dbReference type="OrthoDB" id="1684102at2759"/>
<reference evidence="1 2" key="1">
    <citation type="journal article" date="2017" name="Gigascience">
        <title>Genome sequence of the small brown planthopper, Laodelphax striatellus.</title>
        <authorList>
            <person name="Zhu J."/>
            <person name="Jiang F."/>
            <person name="Wang X."/>
            <person name="Yang P."/>
            <person name="Bao Y."/>
            <person name="Zhao W."/>
            <person name="Wang W."/>
            <person name="Lu H."/>
            <person name="Wang Q."/>
            <person name="Cui N."/>
            <person name="Li J."/>
            <person name="Chen X."/>
            <person name="Luo L."/>
            <person name="Yu J."/>
            <person name="Kang L."/>
            <person name="Cui F."/>
        </authorList>
    </citation>
    <scope>NUCLEOTIDE SEQUENCE [LARGE SCALE GENOMIC DNA]</scope>
    <source>
        <strain evidence="1">Lst14</strain>
    </source>
</reference>
<dbReference type="EMBL" id="QKKF02021270">
    <property type="protein sequence ID" value="RZF38924.1"/>
    <property type="molecule type" value="Genomic_DNA"/>
</dbReference>
<gene>
    <name evidence="1" type="ORF">LSTR_LSTR016423</name>
</gene>
<accession>A0A482WZG3</accession>
<evidence type="ECO:0000313" key="2">
    <source>
        <dbReference type="Proteomes" id="UP000291343"/>
    </source>
</evidence>
<keyword evidence="2" id="KW-1185">Reference proteome</keyword>